<dbReference type="InterPro" id="IPR029063">
    <property type="entry name" value="SAM-dependent_MTases_sf"/>
</dbReference>
<evidence type="ECO:0000259" key="1">
    <source>
        <dbReference type="Pfam" id="PF08241"/>
    </source>
</evidence>
<dbReference type="OrthoDB" id="57427at2157"/>
<evidence type="ECO:0000313" key="2">
    <source>
        <dbReference type="EMBL" id="SEW22660.1"/>
    </source>
</evidence>
<dbReference type="CDD" id="cd02440">
    <property type="entry name" value="AdoMet_MTases"/>
    <property type="match status" value="1"/>
</dbReference>
<keyword evidence="3" id="KW-1185">Reference proteome</keyword>
<dbReference type="Pfam" id="PF08241">
    <property type="entry name" value="Methyltransf_11"/>
    <property type="match status" value="1"/>
</dbReference>
<feature type="domain" description="Methyltransferase type 11" evidence="1">
    <location>
        <begin position="18"/>
        <end position="118"/>
    </location>
</feature>
<gene>
    <name evidence="2" type="ORF">SAMN05216285_3160</name>
</gene>
<dbReference type="RefSeq" id="WP_074854807.1">
    <property type="nucleotide sequence ID" value="NZ_FOIS01000004.1"/>
</dbReference>
<proteinExistence type="predicted"/>
<dbReference type="AlphaFoldDB" id="A0A1I0Q710"/>
<dbReference type="Gene3D" id="3.40.50.150">
    <property type="entry name" value="Vaccinia Virus protein VP39"/>
    <property type="match status" value="1"/>
</dbReference>
<dbReference type="STRING" id="1202768.SAMN05216285_3160"/>
<keyword evidence="2" id="KW-0830">Ubiquinone</keyword>
<keyword evidence="2" id="KW-0489">Methyltransferase</keyword>
<name>A0A1I0Q710_9EURY</name>
<keyword evidence="2" id="KW-0808">Transferase</keyword>
<reference evidence="3" key="1">
    <citation type="submission" date="2016-10" db="EMBL/GenBank/DDBJ databases">
        <authorList>
            <person name="Varghese N."/>
        </authorList>
    </citation>
    <scope>NUCLEOTIDE SEQUENCE [LARGE SCALE GENOMIC DNA]</scope>
    <source>
        <strain evidence="3">CGMCC 1.12284</strain>
    </source>
</reference>
<dbReference type="InterPro" id="IPR013216">
    <property type="entry name" value="Methyltransf_11"/>
</dbReference>
<dbReference type="SUPFAM" id="SSF53335">
    <property type="entry name" value="S-adenosyl-L-methionine-dependent methyltransferases"/>
    <property type="match status" value="1"/>
</dbReference>
<dbReference type="eggNOG" id="arCOG01792">
    <property type="taxonomic scope" value="Archaea"/>
</dbReference>
<sequence length="240" mass="27088">METIDFDRIAPSPETRVLDVGCGEGRHVHAAALETVAEVVGVDLDPANLAAARADYDEYVAGESDVPVTFCAGDALRLPFADGAFDVVCCTEVLEHLPDYESALDELRRVCAPGGTLAVSVPRAGPERICWALSDEYHEVEGGHVRIFDREELRAAIERRGFRRVDGHFAHALHVPYWWLKCLWWDRDQRDEAPLPLRAYDRFLEWDVMESPRPVRLLERALDPLVGKSVVYYFRLEGRA</sequence>
<dbReference type="PANTHER" id="PTHR43591">
    <property type="entry name" value="METHYLTRANSFERASE"/>
    <property type="match status" value="1"/>
</dbReference>
<protein>
    <submittedName>
        <fullName evidence="2">Ubiquinone/menaquinone biosynthesis C-methylase UbiE</fullName>
    </submittedName>
</protein>
<dbReference type="GO" id="GO:0008757">
    <property type="term" value="F:S-adenosylmethionine-dependent methyltransferase activity"/>
    <property type="evidence" value="ECO:0007669"/>
    <property type="project" value="InterPro"/>
</dbReference>
<evidence type="ECO:0000313" key="3">
    <source>
        <dbReference type="Proteomes" id="UP000183275"/>
    </source>
</evidence>
<organism evidence="2 3">
    <name type="scientific">Natrinema salifodinae</name>
    <dbReference type="NCBI Taxonomy" id="1202768"/>
    <lineage>
        <taxon>Archaea</taxon>
        <taxon>Methanobacteriati</taxon>
        <taxon>Methanobacteriota</taxon>
        <taxon>Stenosarchaea group</taxon>
        <taxon>Halobacteria</taxon>
        <taxon>Halobacteriales</taxon>
        <taxon>Natrialbaceae</taxon>
        <taxon>Natrinema</taxon>
    </lineage>
</organism>
<dbReference type="GO" id="GO:0032259">
    <property type="term" value="P:methylation"/>
    <property type="evidence" value="ECO:0007669"/>
    <property type="project" value="UniProtKB-KW"/>
</dbReference>
<dbReference type="EMBL" id="FOIS01000004">
    <property type="protein sequence ID" value="SEW22660.1"/>
    <property type="molecule type" value="Genomic_DNA"/>
</dbReference>
<accession>A0A1I0Q710</accession>
<dbReference type="Proteomes" id="UP000183275">
    <property type="component" value="Unassembled WGS sequence"/>
</dbReference>